<dbReference type="Gene3D" id="3.90.79.10">
    <property type="entry name" value="Nucleoside Triphosphate Pyrophosphohydrolase"/>
    <property type="match status" value="1"/>
</dbReference>
<dbReference type="PRINTS" id="PR00502">
    <property type="entry name" value="NUDIXFAMILY"/>
</dbReference>
<dbReference type="InterPro" id="IPR020084">
    <property type="entry name" value="NUDIX_hydrolase_CS"/>
</dbReference>
<keyword evidence="2 3" id="KW-0378">Hydrolase</keyword>
<name>A0A316C1P9_PSESE</name>
<organism evidence="5 6">
    <name type="scientific">Pseudaminobacter salicylatoxidans</name>
    <dbReference type="NCBI Taxonomy" id="93369"/>
    <lineage>
        <taxon>Bacteria</taxon>
        <taxon>Pseudomonadati</taxon>
        <taxon>Pseudomonadota</taxon>
        <taxon>Alphaproteobacteria</taxon>
        <taxon>Hyphomicrobiales</taxon>
        <taxon>Phyllobacteriaceae</taxon>
        <taxon>Pseudaminobacter</taxon>
    </lineage>
</organism>
<evidence type="ECO:0000313" key="6">
    <source>
        <dbReference type="Proteomes" id="UP000245396"/>
    </source>
</evidence>
<proteinExistence type="inferred from homology"/>
<dbReference type="InterPro" id="IPR000086">
    <property type="entry name" value="NUDIX_hydrolase_dom"/>
</dbReference>
<dbReference type="STRING" id="1192868.GCA_000304395_04406"/>
<evidence type="ECO:0000256" key="1">
    <source>
        <dbReference type="ARBA" id="ARBA00001946"/>
    </source>
</evidence>
<evidence type="ECO:0000259" key="4">
    <source>
        <dbReference type="PROSITE" id="PS51462"/>
    </source>
</evidence>
<evidence type="ECO:0000256" key="2">
    <source>
        <dbReference type="ARBA" id="ARBA00022801"/>
    </source>
</evidence>
<dbReference type="Pfam" id="PF00293">
    <property type="entry name" value="NUDIX"/>
    <property type="match status" value="1"/>
</dbReference>
<accession>A0A316C1P9</accession>
<dbReference type="CDD" id="cd04680">
    <property type="entry name" value="NUDIX_Hydrolase"/>
    <property type="match status" value="1"/>
</dbReference>
<dbReference type="AlphaFoldDB" id="A0A316C1P9"/>
<comment type="caution">
    <text evidence="5">The sequence shown here is derived from an EMBL/GenBank/DDBJ whole genome shotgun (WGS) entry which is preliminary data.</text>
</comment>
<dbReference type="PANTHER" id="PTHR43046:SF14">
    <property type="entry name" value="MUTT_NUDIX FAMILY PROTEIN"/>
    <property type="match status" value="1"/>
</dbReference>
<dbReference type="PROSITE" id="PS51462">
    <property type="entry name" value="NUDIX"/>
    <property type="match status" value="1"/>
</dbReference>
<dbReference type="OrthoDB" id="9800065at2"/>
<sequence>MNAASPSRRTLLARLRARLFHGYFLLSRPMTLGVRGVVHDKESNSVFLIRHTYVPGWHLPGGGVEIGETMLEALAREVREEGNIELGAPPRLLSVHLNRQASRRDHVAIYLIETFRQAGPKLPDREIAESGFFPLNALPQATTPATLRRIAEAFEGVPPSPYW</sequence>
<dbReference type="GO" id="GO:0016787">
    <property type="term" value="F:hydrolase activity"/>
    <property type="evidence" value="ECO:0007669"/>
    <property type="project" value="UniProtKB-KW"/>
</dbReference>
<dbReference type="InterPro" id="IPR015797">
    <property type="entry name" value="NUDIX_hydrolase-like_dom_sf"/>
</dbReference>
<dbReference type="InterPro" id="IPR020476">
    <property type="entry name" value="Nudix_hydrolase"/>
</dbReference>
<dbReference type="PROSITE" id="PS00893">
    <property type="entry name" value="NUDIX_BOX"/>
    <property type="match status" value="1"/>
</dbReference>
<evidence type="ECO:0000313" key="5">
    <source>
        <dbReference type="EMBL" id="PWJ83620.1"/>
    </source>
</evidence>
<reference evidence="5 6" key="1">
    <citation type="submission" date="2018-05" db="EMBL/GenBank/DDBJ databases">
        <title>Genomic Encyclopedia of Type Strains, Phase IV (KMG-IV): sequencing the most valuable type-strain genomes for metagenomic binning, comparative biology and taxonomic classification.</title>
        <authorList>
            <person name="Goeker M."/>
        </authorList>
    </citation>
    <scope>NUCLEOTIDE SEQUENCE [LARGE SCALE GENOMIC DNA]</scope>
    <source>
        <strain evidence="5 6">DSM 6986</strain>
    </source>
</reference>
<keyword evidence="6" id="KW-1185">Reference proteome</keyword>
<feature type="domain" description="Nudix hydrolase" evidence="4">
    <location>
        <begin position="29"/>
        <end position="156"/>
    </location>
</feature>
<dbReference type="EMBL" id="QGGG01000008">
    <property type="protein sequence ID" value="PWJ83620.1"/>
    <property type="molecule type" value="Genomic_DNA"/>
</dbReference>
<protein>
    <submittedName>
        <fullName evidence="5">ADP-ribose pyrophosphatase YjhB (NUDIX family)</fullName>
    </submittedName>
</protein>
<comment type="cofactor">
    <cofactor evidence="1">
        <name>Mg(2+)</name>
        <dbReference type="ChEBI" id="CHEBI:18420"/>
    </cofactor>
</comment>
<dbReference type="PANTHER" id="PTHR43046">
    <property type="entry name" value="GDP-MANNOSE MANNOSYL HYDROLASE"/>
    <property type="match status" value="1"/>
</dbReference>
<dbReference type="SUPFAM" id="SSF55811">
    <property type="entry name" value="Nudix"/>
    <property type="match status" value="1"/>
</dbReference>
<dbReference type="RefSeq" id="WP_109613103.1">
    <property type="nucleotide sequence ID" value="NZ_QGGG01000008.1"/>
</dbReference>
<comment type="similarity">
    <text evidence="3">Belongs to the Nudix hydrolase family.</text>
</comment>
<evidence type="ECO:0000256" key="3">
    <source>
        <dbReference type="RuleBase" id="RU003476"/>
    </source>
</evidence>
<gene>
    <name evidence="5" type="ORF">C7441_10811</name>
</gene>
<dbReference type="Proteomes" id="UP000245396">
    <property type="component" value="Unassembled WGS sequence"/>
</dbReference>